<dbReference type="GO" id="GO:0016887">
    <property type="term" value="F:ATP hydrolysis activity"/>
    <property type="evidence" value="ECO:0007669"/>
    <property type="project" value="InterPro"/>
</dbReference>
<evidence type="ECO:0000313" key="12">
    <source>
        <dbReference type="EMBL" id="KPL71388.1"/>
    </source>
</evidence>
<dbReference type="Pfam" id="PF13514">
    <property type="entry name" value="AAA_27"/>
    <property type="match status" value="1"/>
</dbReference>
<dbReference type="InterPro" id="IPR038734">
    <property type="entry name" value="YhaN_AAA"/>
</dbReference>
<dbReference type="Gene3D" id="1.10.287.510">
    <property type="entry name" value="Helix hairpin bin"/>
    <property type="match status" value="1"/>
</dbReference>
<gene>
    <name evidence="12" type="ORF">ADN00_16940</name>
</gene>
<dbReference type="OrthoDB" id="9795626at2"/>
<evidence type="ECO:0000313" key="13">
    <source>
        <dbReference type="Proteomes" id="UP000050417"/>
    </source>
</evidence>
<keyword evidence="6 9" id="KW-0862">Zinc</keyword>
<evidence type="ECO:0000256" key="8">
    <source>
        <dbReference type="ARBA" id="ARBA00023054"/>
    </source>
</evidence>
<evidence type="ECO:0000259" key="11">
    <source>
        <dbReference type="PROSITE" id="PS51131"/>
    </source>
</evidence>
<feature type="binding site" evidence="9">
    <location>
        <position position="428"/>
    </location>
    <ligand>
        <name>Zn(2+)</name>
        <dbReference type="ChEBI" id="CHEBI:29105"/>
    </ligand>
</feature>
<feature type="coiled-coil region" evidence="10">
    <location>
        <begin position="323"/>
        <end position="422"/>
    </location>
</feature>
<evidence type="ECO:0000256" key="9">
    <source>
        <dbReference type="PROSITE-ProRule" id="PRU00471"/>
    </source>
</evidence>
<keyword evidence="7" id="KW-0067">ATP-binding</keyword>
<feature type="coiled-coil region" evidence="10">
    <location>
        <begin position="658"/>
        <end position="685"/>
    </location>
</feature>
<evidence type="ECO:0000256" key="3">
    <source>
        <dbReference type="ARBA" id="ARBA00013368"/>
    </source>
</evidence>
<dbReference type="SUPFAM" id="SSF52540">
    <property type="entry name" value="P-loop containing nucleoside triphosphate hydrolases"/>
    <property type="match status" value="2"/>
</dbReference>
<feature type="coiled-coil region" evidence="10">
    <location>
        <begin position="192"/>
        <end position="267"/>
    </location>
</feature>
<dbReference type="Gene3D" id="3.40.50.300">
    <property type="entry name" value="P-loop containing nucleotide triphosphate hydrolases"/>
    <property type="match status" value="2"/>
</dbReference>
<dbReference type="SUPFAM" id="SSF75712">
    <property type="entry name" value="Rad50 coiled-coil Zn hook"/>
    <property type="match status" value="1"/>
</dbReference>
<organism evidence="12 13">
    <name type="scientific">Ornatilinea apprima</name>
    <dbReference type="NCBI Taxonomy" id="1134406"/>
    <lineage>
        <taxon>Bacteria</taxon>
        <taxon>Bacillati</taxon>
        <taxon>Chloroflexota</taxon>
        <taxon>Anaerolineae</taxon>
        <taxon>Anaerolineales</taxon>
        <taxon>Anaerolineaceae</taxon>
        <taxon>Ornatilinea</taxon>
    </lineage>
</organism>
<dbReference type="Pfam" id="PF13558">
    <property type="entry name" value="SbcC_Walker_B"/>
    <property type="match status" value="1"/>
</dbReference>
<dbReference type="PROSITE" id="PS51131">
    <property type="entry name" value="ZN_HOOK"/>
    <property type="match status" value="1"/>
</dbReference>
<reference evidence="12 13" key="1">
    <citation type="submission" date="2015-07" db="EMBL/GenBank/DDBJ databases">
        <title>Genome sequence of Ornatilinea apprima DSM 23815.</title>
        <authorList>
            <person name="Hemp J."/>
            <person name="Ward L.M."/>
            <person name="Pace L.A."/>
            <person name="Fischer W.W."/>
        </authorList>
    </citation>
    <scope>NUCLEOTIDE SEQUENCE [LARGE SCALE GENOMIC DNA]</scope>
    <source>
        <strain evidence="12 13">P3M-1</strain>
    </source>
</reference>
<dbReference type="RefSeq" id="WP_075064235.1">
    <property type="nucleotide sequence ID" value="NZ_LGCL01000041.1"/>
</dbReference>
<keyword evidence="4 9" id="KW-0479">Metal-binding</keyword>
<dbReference type="InterPro" id="IPR027417">
    <property type="entry name" value="P-loop_NTPase"/>
</dbReference>
<keyword evidence="13" id="KW-1185">Reference proteome</keyword>
<dbReference type="AlphaFoldDB" id="A0A0P6XA09"/>
<evidence type="ECO:0000256" key="5">
    <source>
        <dbReference type="ARBA" id="ARBA00022741"/>
    </source>
</evidence>
<feature type="coiled-coil region" evidence="10">
    <location>
        <begin position="558"/>
        <end position="623"/>
    </location>
</feature>
<dbReference type="PANTHER" id="PTHR32114">
    <property type="entry name" value="ABC TRANSPORTER ABCH.3"/>
    <property type="match status" value="1"/>
</dbReference>
<feature type="binding site" evidence="9">
    <location>
        <position position="425"/>
    </location>
    <ligand>
        <name>Zn(2+)</name>
        <dbReference type="ChEBI" id="CHEBI:29105"/>
    </ligand>
</feature>
<keyword evidence="5" id="KW-0547">Nucleotide-binding</keyword>
<dbReference type="EMBL" id="LGCL01000041">
    <property type="protein sequence ID" value="KPL71388.1"/>
    <property type="molecule type" value="Genomic_DNA"/>
</dbReference>
<keyword evidence="8 10" id="KW-0175">Coiled coil</keyword>
<evidence type="ECO:0000256" key="7">
    <source>
        <dbReference type="ARBA" id="ARBA00022840"/>
    </source>
</evidence>
<comment type="caution">
    <text evidence="12">The sequence shown here is derived from an EMBL/GenBank/DDBJ whole genome shotgun (WGS) entry which is preliminary data.</text>
</comment>
<sequence>MIPKRLRISGFLSYRQASELDFDHFSLACISGSNGAGKSSLLDAITWALFGRARRSDDAVINSHSTQAEVIFDFEYEQALYRVQRLKERNKLTVLEFYVLDQNGRWRPLTESGVRETERRIQQTLAMDYETFTNASFFLQGKADQFAQQRPNERKRILSSVLGLEVWEEYKNRAAEQRKTQENALSAVDGLIAEINTELGEEDQRKQALESLQKQLAQLSQSREQQESALEHHKRHAAAVQEQKKWVEQLHGQAQSVRQRVDGLQADLQARGADLAQAQQRLESAGEVQTSFQAWQENRRLLEAWESKAERYRAIESRRAPLITEIEKETARLENEIEGLEATRRQVGAQEAELPALMEQIRQVETSIQQTEASLRQRDTLQTQLEDLNRRQVETQAENRRLKEAMQELRERIDRLQAASEAAGCPLCGQPLSSAHRGDLVNRLSTEGQALKDQYLRNETALQTEKEQRSQLEQQIRQLQQTEKTLAAAQRQFDQLAHRKESIEKTLHDWQAGGAVRLQEAAAKLQNQSFAESARSSLAALQAEMDAVQYDPQAHRAVKQAELAGRSSEEAMRQLEAARAAIEPMQREIQNLTRQLDAASQELSAAEQQHQQAQQKYLESAKDLPDLPRLEKELFQVREQENRLRMQVGSARQAVDVLIGLKKRLQDLTAQREETAQEIGRLKQLELAFGKNGVPALLIEQALPEIQNEANDILEKLTNGSMSVIFETQRDYKDKKREDKKETLDIIINDESGVNRDYEMFSGGEAFRINFAIRLALSRFLSHRAGARLQTLVIDEGFGSQDAEGRQRLIEAINLVREDFAKILVITHLEELKDAFPARIEVEKTPQGSLMKVIT</sequence>
<dbReference type="PANTHER" id="PTHR32114:SF2">
    <property type="entry name" value="ABC TRANSPORTER ABCH.3"/>
    <property type="match status" value="1"/>
</dbReference>
<evidence type="ECO:0000256" key="10">
    <source>
        <dbReference type="SAM" id="Coils"/>
    </source>
</evidence>
<comment type="similarity">
    <text evidence="1">Belongs to the SMC family. SbcC subfamily.</text>
</comment>
<dbReference type="GO" id="GO:0046872">
    <property type="term" value="F:metal ion binding"/>
    <property type="evidence" value="ECO:0007669"/>
    <property type="project" value="UniProtKB-UniRule"/>
</dbReference>
<dbReference type="InterPro" id="IPR013134">
    <property type="entry name" value="Zn_hook_RAD50"/>
</dbReference>
<accession>A0A0P6XA09</accession>
<dbReference type="STRING" id="1134406.ADN00_16940"/>
<dbReference type="Proteomes" id="UP000050417">
    <property type="component" value="Unassembled WGS sequence"/>
</dbReference>
<evidence type="ECO:0000256" key="6">
    <source>
        <dbReference type="ARBA" id="ARBA00022833"/>
    </source>
</evidence>
<evidence type="ECO:0000256" key="1">
    <source>
        <dbReference type="ARBA" id="ARBA00006930"/>
    </source>
</evidence>
<name>A0A0P6XA09_9CHLR</name>
<protein>
    <recommendedName>
        <fullName evidence="3">Nuclease SbcCD subunit C</fullName>
    </recommendedName>
</protein>
<feature type="domain" description="Zinc-hook" evidence="11">
    <location>
        <begin position="378"/>
        <end position="477"/>
    </location>
</feature>
<evidence type="ECO:0000256" key="4">
    <source>
        <dbReference type="ARBA" id="ARBA00022723"/>
    </source>
</evidence>
<dbReference type="GO" id="GO:0006302">
    <property type="term" value="P:double-strand break repair"/>
    <property type="evidence" value="ECO:0007669"/>
    <property type="project" value="InterPro"/>
</dbReference>
<feature type="coiled-coil region" evidence="10">
    <location>
        <begin position="455"/>
        <end position="506"/>
    </location>
</feature>
<proteinExistence type="inferred from homology"/>
<evidence type="ECO:0000256" key="2">
    <source>
        <dbReference type="ARBA" id="ARBA00011322"/>
    </source>
</evidence>
<dbReference type="GO" id="GO:0005524">
    <property type="term" value="F:ATP binding"/>
    <property type="evidence" value="ECO:0007669"/>
    <property type="project" value="UniProtKB-KW"/>
</dbReference>
<comment type="subunit">
    <text evidence="2">Heterodimer of SbcC and SbcD.</text>
</comment>